<evidence type="ECO:0000313" key="3">
    <source>
        <dbReference type="Proteomes" id="UP000035760"/>
    </source>
</evidence>
<protein>
    <recommendedName>
        <fullName evidence="4">DUF2934 domain-containing protein</fullName>
    </recommendedName>
</protein>
<feature type="compositionally biased region" description="Basic and acidic residues" evidence="1">
    <location>
        <begin position="184"/>
        <end position="218"/>
    </location>
</feature>
<sequence>MDNNLEHDIRNLAYDIWRSAENQFGHALDFWAMAEQMVVEMTADSARRASAATATILETATAWPSALRALYLYRLRELAHNMWETGTEQRDRSMDYWLAAEKHLRLLSEAVVRTANARMGEDNPLADTLERFSPANYLEQIRQLAYQLWESTGQQYGSTLDFWLEAEQKTLDSLTVNQPVTILEKTKRPERPEHPEHPERPERPKRPTKARTREAGTK</sequence>
<dbReference type="STRING" id="1400863.BN873_150132"/>
<dbReference type="Pfam" id="PF11154">
    <property type="entry name" value="DUF2934"/>
    <property type="match status" value="2"/>
</dbReference>
<evidence type="ECO:0008006" key="4">
    <source>
        <dbReference type="Google" id="ProtNLM"/>
    </source>
</evidence>
<reference evidence="2" key="2">
    <citation type="submission" date="2014-03" db="EMBL/GenBank/DDBJ databases">
        <title>Candidatus Competibacter-lineage genomes retrieved from metagenomes reveal functional metabolic diversity.</title>
        <authorList>
            <person name="McIlroy S.J."/>
            <person name="Albertsen M."/>
            <person name="Andresen E.K."/>
            <person name="Saunders A.M."/>
            <person name="Kristiansen R."/>
            <person name="Stokholm-Bjerregaard M."/>
            <person name="Nielsen K.L."/>
            <person name="Nielsen P.H."/>
        </authorList>
    </citation>
    <scope>NUCLEOTIDE SEQUENCE</scope>
    <source>
        <strain evidence="2">Run_A_D11</strain>
    </source>
</reference>
<comment type="caution">
    <text evidence="2">The sequence shown here is derived from an EMBL/GenBank/DDBJ whole genome shotgun (WGS) entry which is preliminary data.</text>
</comment>
<proteinExistence type="predicted"/>
<evidence type="ECO:0000313" key="2">
    <source>
        <dbReference type="EMBL" id="CDI01344.1"/>
    </source>
</evidence>
<dbReference type="RefSeq" id="WP_048670453.1">
    <property type="nucleotide sequence ID" value="NZ_CBTJ020000020.1"/>
</dbReference>
<dbReference type="AlphaFoldDB" id="W6M462"/>
<dbReference type="InterPro" id="IPR021327">
    <property type="entry name" value="DUF2934"/>
</dbReference>
<organism evidence="2 3">
    <name type="scientific">Candidatus Competibacter denitrificans Run_A_D11</name>
    <dbReference type="NCBI Taxonomy" id="1400863"/>
    <lineage>
        <taxon>Bacteria</taxon>
        <taxon>Pseudomonadati</taxon>
        <taxon>Pseudomonadota</taxon>
        <taxon>Gammaproteobacteria</taxon>
        <taxon>Candidatus Competibacteraceae</taxon>
        <taxon>Candidatus Competibacter</taxon>
    </lineage>
</organism>
<reference evidence="2" key="1">
    <citation type="submission" date="2013-07" db="EMBL/GenBank/DDBJ databases">
        <authorList>
            <person name="McIlroy S."/>
        </authorList>
    </citation>
    <scope>NUCLEOTIDE SEQUENCE [LARGE SCALE GENOMIC DNA]</scope>
    <source>
        <strain evidence="2">Run_A_D11</strain>
    </source>
</reference>
<dbReference type="EMBL" id="CBTJ020000020">
    <property type="protein sequence ID" value="CDI01344.1"/>
    <property type="molecule type" value="Genomic_DNA"/>
</dbReference>
<accession>W6M462</accession>
<dbReference type="OrthoDB" id="9811127at2"/>
<dbReference type="Proteomes" id="UP000035760">
    <property type="component" value="Unassembled WGS sequence"/>
</dbReference>
<gene>
    <name evidence="2" type="ORF">BN873_150132</name>
</gene>
<evidence type="ECO:0000256" key="1">
    <source>
        <dbReference type="SAM" id="MobiDB-lite"/>
    </source>
</evidence>
<name>W6M462_9GAMM</name>
<keyword evidence="3" id="KW-1185">Reference proteome</keyword>
<feature type="region of interest" description="Disordered" evidence="1">
    <location>
        <begin position="177"/>
        <end position="218"/>
    </location>
</feature>